<reference evidence="1 2" key="1">
    <citation type="submission" date="2017-03" db="EMBL/GenBank/DDBJ databases">
        <title>Genomic and clinical evidence uncovers the enterohepatic species Helicobacter valdiviensis as a potential human intestinal pathogen.</title>
        <authorList>
            <person name="Fresia P."/>
            <person name="Jara R."/>
            <person name="Sierra R."/>
            <person name="Ferres I."/>
            <person name="Greif G."/>
            <person name="Iraola G."/>
            <person name="Collado L."/>
        </authorList>
    </citation>
    <scope>NUCLEOTIDE SEQUENCE [LARGE SCALE GENOMIC DNA]</scope>
    <source>
        <strain evidence="1 2">WBE14</strain>
    </source>
</reference>
<proteinExistence type="predicted"/>
<comment type="caution">
    <text evidence="1">The sequence shown here is derived from an EMBL/GenBank/DDBJ whole genome shotgun (WGS) entry which is preliminary data.</text>
</comment>
<organism evidence="1 2">
    <name type="scientific">Helicobacter valdiviensis</name>
    <dbReference type="NCBI Taxonomy" id="1458358"/>
    <lineage>
        <taxon>Bacteria</taxon>
        <taxon>Pseudomonadati</taxon>
        <taxon>Campylobacterota</taxon>
        <taxon>Epsilonproteobacteria</taxon>
        <taxon>Campylobacterales</taxon>
        <taxon>Helicobacteraceae</taxon>
        <taxon>Helicobacter</taxon>
    </lineage>
</organism>
<evidence type="ECO:0008006" key="3">
    <source>
        <dbReference type="Google" id="ProtNLM"/>
    </source>
</evidence>
<evidence type="ECO:0000313" key="2">
    <source>
        <dbReference type="Proteomes" id="UP000249746"/>
    </source>
</evidence>
<dbReference type="OrthoDB" id="5322019at2"/>
<keyword evidence="2" id="KW-1185">Reference proteome</keyword>
<protein>
    <recommendedName>
        <fullName evidence="3">SIMPL domain-containing protein</fullName>
    </recommendedName>
</protein>
<dbReference type="EMBL" id="NBIU01000030">
    <property type="protein sequence ID" value="PZT47517.1"/>
    <property type="molecule type" value="Genomic_DNA"/>
</dbReference>
<gene>
    <name evidence="1" type="ORF">B6S12_08580</name>
</gene>
<name>A0A2W6MSP7_9HELI</name>
<sequence length="241" mass="27355">MKKTLLLTAFISGLLTAGEMKITQSFELSKEIPNNSYKSEIQILGSQKLRETKNLSLEDKNSIIKTFNAINQKVLGNICEGGSFEITPSYEYKNNKREQNGFETYYNLECNFTPKETDLFNSYLKFIEAEVSKNKWLLFSIPKVQNMASAENIKQIDEKLQEELLVKIMQKAQNYSKITRKKCSIEEVTLGKNDLSFPSPLAKKSDTMLSNASSIALESISMPNNKKELKTLNAKASFICK</sequence>
<dbReference type="Proteomes" id="UP000249746">
    <property type="component" value="Unassembled WGS sequence"/>
</dbReference>
<dbReference type="AlphaFoldDB" id="A0A2W6MSP7"/>
<accession>A0A2W6MSP7</accession>
<evidence type="ECO:0000313" key="1">
    <source>
        <dbReference type="EMBL" id="PZT47517.1"/>
    </source>
</evidence>
<dbReference type="RefSeq" id="WP_111230390.1">
    <property type="nucleotide sequence ID" value="NZ_NBIU01000030.1"/>
</dbReference>